<gene>
    <name evidence="2" type="ORF">A3D70_00775</name>
</gene>
<evidence type="ECO:0000259" key="1">
    <source>
        <dbReference type="SMART" id="SM01321"/>
    </source>
</evidence>
<dbReference type="SUPFAM" id="SSF143422">
    <property type="entry name" value="Transposase IS200-like"/>
    <property type="match status" value="1"/>
</dbReference>
<proteinExistence type="predicted"/>
<dbReference type="Gene3D" id="3.30.70.1290">
    <property type="entry name" value="Transposase IS200-like"/>
    <property type="match status" value="1"/>
</dbReference>
<comment type="caution">
    <text evidence="2">The sequence shown here is derived from an EMBL/GenBank/DDBJ whole genome shotgun (WGS) entry which is preliminary data.</text>
</comment>
<accession>A0A1F4Y1F3</accession>
<dbReference type="Proteomes" id="UP000178720">
    <property type="component" value="Unassembled WGS sequence"/>
</dbReference>
<protein>
    <recommendedName>
        <fullName evidence="1">Transposase IS200-like domain-containing protein</fullName>
    </recommendedName>
</protein>
<dbReference type="InterPro" id="IPR036515">
    <property type="entry name" value="Transposase_17_sf"/>
</dbReference>
<sequence>MGYRDQFGTDTYVHVCNRGAKKLPIYREEGDLWRLLANFFYLNHQESMPENWIRKLKQSGLWTPGVYSWPKEWEPRAPLVAILAFCIMHNHLHLVLKEKVEKGIPKFMHRMSMSYSKFINEKYKETGSLFQGAYRSRVVTDDAYLRHLAIYVQVKNPFELNPKGLRYAIENFDTSFEEAKTYPFTSVHAYATGEDNPILDKDIYGEMFAQPETFMQLARDTMLYKLEALDVCTL</sequence>
<feature type="domain" description="Transposase IS200-like" evidence="1">
    <location>
        <begin position="8"/>
        <end position="155"/>
    </location>
</feature>
<dbReference type="GO" id="GO:0006313">
    <property type="term" value="P:DNA transposition"/>
    <property type="evidence" value="ECO:0007669"/>
    <property type="project" value="InterPro"/>
</dbReference>
<evidence type="ECO:0000313" key="3">
    <source>
        <dbReference type="Proteomes" id="UP000178720"/>
    </source>
</evidence>
<reference evidence="2 3" key="1">
    <citation type="journal article" date="2016" name="Nat. Commun.">
        <title>Thousands of microbial genomes shed light on interconnected biogeochemical processes in an aquifer system.</title>
        <authorList>
            <person name="Anantharaman K."/>
            <person name="Brown C.T."/>
            <person name="Hug L.A."/>
            <person name="Sharon I."/>
            <person name="Castelle C.J."/>
            <person name="Probst A.J."/>
            <person name="Thomas B.C."/>
            <person name="Singh A."/>
            <person name="Wilkins M.J."/>
            <person name="Karaoz U."/>
            <person name="Brodie E.L."/>
            <person name="Williams K.H."/>
            <person name="Hubbard S.S."/>
            <person name="Banfield J.F."/>
        </authorList>
    </citation>
    <scope>NUCLEOTIDE SEQUENCE [LARGE SCALE GENOMIC DNA]</scope>
</reference>
<dbReference type="GO" id="GO:0004803">
    <property type="term" value="F:transposase activity"/>
    <property type="evidence" value="ECO:0007669"/>
    <property type="project" value="InterPro"/>
</dbReference>
<dbReference type="PANTHER" id="PTHR34322">
    <property type="entry name" value="TRANSPOSASE, Y1_TNP DOMAIN-CONTAINING"/>
    <property type="match status" value="1"/>
</dbReference>
<evidence type="ECO:0000313" key="2">
    <source>
        <dbReference type="EMBL" id="OGC87817.1"/>
    </source>
</evidence>
<name>A0A1F4Y1F3_9BACT</name>
<dbReference type="Pfam" id="PF01797">
    <property type="entry name" value="Y1_Tnp"/>
    <property type="match status" value="1"/>
</dbReference>
<dbReference type="PANTHER" id="PTHR34322:SF2">
    <property type="entry name" value="TRANSPOSASE IS200-LIKE DOMAIN-CONTAINING PROTEIN"/>
    <property type="match status" value="1"/>
</dbReference>
<organism evidence="2 3">
    <name type="scientific">Candidatus Adlerbacteria bacterium RIFCSPHIGHO2_02_FULL_54_18</name>
    <dbReference type="NCBI Taxonomy" id="1797241"/>
    <lineage>
        <taxon>Bacteria</taxon>
        <taxon>Candidatus Adleribacteriota</taxon>
    </lineage>
</organism>
<dbReference type="AlphaFoldDB" id="A0A1F4Y1F3"/>
<dbReference type="SMART" id="SM01321">
    <property type="entry name" value="Y1_Tnp"/>
    <property type="match status" value="1"/>
</dbReference>
<dbReference type="InterPro" id="IPR002686">
    <property type="entry name" value="Transposase_17"/>
</dbReference>
<dbReference type="EMBL" id="MEWV01000024">
    <property type="protein sequence ID" value="OGC87817.1"/>
    <property type="molecule type" value="Genomic_DNA"/>
</dbReference>
<dbReference type="GO" id="GO:0003677">
    <property type="term" value="F:DNA binding"/>
    <property type="evidence" value="ECO:0007669"/>
    <property type="project" value="InterPro"/>
</dbReference>